<feature type="domain" description="HTH tetR-type" evidence="5">
    <location>
        <begin position="13"/>
        <end position="73"/>
    </location>
</feature>
<sequence length="209" mass="23251">MDIDPGLRERKKRQTRQLISDVASGLFLQRGFDNVTVAEVAQAADVSAKTVFNYFPRKEDLFLDRGPEATELVTRAVRERAEGERPLAALRGLIFRLLRENHPLSGIRDGQHHFWQVILDSPALRARGREALEELETLIATLLAEATGARPGDIEPRLAAGLFLTAYRTVYAASARRLMAGERAADVLPDHLALLDHAFDAVNRACPDF</sequence>
<evidence type="ECO:0000313" key="6">
    <source>
        <dbReference type="EMBL" id="MFC4536675.1"/>
    </source>
</evidence>
<dbReference type="PANTHER" id="PTHR30055:SF234">
    <property type="entry name" value="HTH-TYPE TRANSCRIPTIONAL REGULATOR BETI"/>
    <property type="match status" value="1"/>
</dbReference>
<keyword evidence="2 4" id="KW-0238">DNA-binding</keyword>
<dbReference type="RefSeq" id="WP_380851575.1">
    <property type="nucleotide sequence ID" value="NZ_JBHSFP010000053.1"/>
</dbReference>
<name>A0ABV9CTQ1_9ACTN</name>
<evidence type="ECO:0000256" key="4">
    <source>
        <dbReference type="PROSITE-ProRule" id="PRU00335"/>
    </source>
</evidence>
<dbReference type="InterPro" id="IPR001647">
    <property type="entry name" value="HTH_TetR"/>
</dbReference>
<proteinExistence type="predicted"/>
<dbReference type="Proteomes" id="UP001596004">
    <property type="component" value="Unassembled WGS sequence"/>
</dbReference>
<dbReference type="Gene3D" id="1.10.10.60">
    <property type="entry name" value="Homeodomain-like"/>
    <property type="match status" value="1"/>
</dbReference>
<comment type="caution">
    <text evidence="6">The sequence shown here is derived from an EMBL/GenBank/DDBJ whole genome shotgun (WGS) entry which is preliminary data.</text>
</comment>
<accession>A0ABV9CTQ1</accession>
<evidence type="ECO:0000256" key="3">
    <source>
        <dbReference type="ARBA" id="ARBA00023163"/>
    </source>
</evidence>
<feature type="DNA-binding region" description="H-T-H motif" evidence="4">
    <location>
        <begin position="36"/>
        <end position="55"/>
    </location>
</feature>
<dbReference type="PRINTS" id="PR00455">
    <property type="entry name" value="HTHTETR"/>
</dbReference>
<dbReference type="PANTHER" id="PTHR30055">
    <property type="entry name" value="HTH-TYPE TRANSCRIPTIONAL REGULATOR RUTR"/>
    <property type="match status" value="1"/>
</dbReference>
<gene>
    <name evidence="6" type="ORF">ACFO60_38400</name>
</gene>
<dbReference type="EMBL" id="JBHSFP010000053">
    <property type="protein sequence ID" value="MFC4536675.1"/>
    <property type="molecule type" value="Genomic_DNA"/>
</dbReference>
<dbReference type="InterPro" id="IPR009057">
    <property type="entry name" value="Homeodomain-like_sf"/>
</dbReference>
<evidence type="ECO:0000313" key="7">
    <source>
        <dbReference type="Proteomes" id="UP001596004"/>
    </source>
</evidence>
<dbReference type="InterPro" id="IPR050109">
    <property type="entry name" value="HTH-type_TetR-like_transc_reg"/>
</dbReference>
<evidence type="ECO:0000256" key="2">
    <source>
        <dbReference type="ARBA" id="ARBA00023125"/>
    </source>
</evidence>
<dbReference type="Pfam" id="PF17754">
    <property type="entry name" value="TetR_C_14"/>
    <property type="match status" value="1"/>
</dbReference>
<reference evidence="7" key="1">
    <citation type="journal article" date="2019" name="Int. J. Syst. Evol. Microbiol.">
        <title>The Global Catalogue of Microorganisms (GCM) 10K type strain sequencing project: providing services to taxonomists for standard genome sequencing and annotation.</title>
        <authorList>
            <consortium name="The Broad Institute Genomics Platform"/>
            <consortium name="The Broad Institute Genome Sequencing Center for Infectious Disease"/>
            <person name="Wu L."/>
            <person name="Ma J."/>
        </authorList>
    </citation>
    <scope>NUCLEOTIDE SEQUENCE [LARGE SCALE GENOMIC DNA]</scope>
    <source>
        <strain evidence="7">CGMCC 4.7132</strain>
    </source>
</reference>
<evidence type="ECO:0000259" key="5">
    <source>
        <dbReference type="PROSITE" id="PS50977"/>
    </source>
</evidence>
<dbReference type="SUPFAM" id="SSF46689">
    <property type="entry name" value="Homeodomain-like"/>
    <property type="match status" value="1"/>
</dbReference>
<dbReference type="PROSITE" id="PS50977">
    <property type="entry name" value="HTH_TETR_2"/>
    <property type="match status" value="1"/>
</dbReference>
<keyword evidence="7" id="KW-1185">Reference proteome</keyword>
<dbReference type="InterPro" id="IPR041347">
    <property type="entry name" value="MftR_C"/>
</dbReference>
<keyword evidence="1" id="KW-0805">Transcription regulation</keyword>
<dbReference type="Pfam" id="PF00440">
    <property type="entry name" value="TetR_N"/>
    <property type="match status" value="1"/>
</dbReference>
<evidence type="ECO:0000256" key="1">
    <source>
        <dbReference type="ARBA" id="ARBA00023015"/>
    </source>
</evidence>
<protein>
    <submittedName>
        <fullName evidence="6">TetR/AcrR family transcriptional regulator</fullName>
    </submittedName>
</protein>
<dbReference type="Gene3D" id="1.10.357.10">
    <property type="entry name" value="Tetracycline Repressor, domain 2"/>
    <property type="match status" value="1"/>
</dbReference>
<organism evidence="6 7">
    <name type="scientific">Sphaerisporangium dianthi</name>
    <dbReference type="NCBI Taxonomy" id="1436120"/>
    <lineage>
        <taxon>Bacteria</taxon>
        <taxon>Bacillati</taxon>
        <taxon>Actinomycetota</taxon>
        <taxon>Actinomycetes</taxon>
        <taxon>Streptosporangiales</taxon>
        <taxon>Streptosporangiaceae</taxon>
        <taxon>Sphaerisporangium</taxon>
    </lineage>
</organism>
<keyword evidence="3" id="KW-0804">Transcription</keyword>